<dbReference type="Proteomes" id="UP001163823">
    <property type="component" value="Chromosome 4"/>
</dbReference>
<dbReference type="GO" id="GO:0003677">
    <property type="term" value="F:DNA binding"/>
    <property type="evidence" value="ECO:0007669"/>
    <property type="project" value="InterPro"/>
</dbReference>
<organism evidence="3 4">
    <name type="scientific">Quillaja saponaria</name>
    <name type="common">Soap bark tree</name>
    <dbReference type="NCBI Taxonomy" id="32244"/>
    <lineage>
        <taxon>Eukaryota</taxon>
        <taxon>Viridiplantae</taxon>
        <taxon>Streptophyta</taxon>
        <taxon>Embryophyta</taxon>
        <taxon>Tracheophyta</taxon>
        <taxon>Spermatophyta</taxon>
        <taxon>Magnoliopsida</taxon>
        <taxon>eudicotyledons</taxon>
        <taxon>Gunneridae</taxon>
        <taxon>Pentapetalae</taxon>
        <taxon>rosids</taxon>
        <taxon>fabids</taxon>
        <taxon>Fabales</taxon>
        <taxon>Quillajaceae</taxon>
        <taxon>Quillaja</taxon>
    </lineage>
</organism>
<dbReference type="KEGG" id="qsa:O6P43_010523"/>
<feature type="compositionally biased region" description="Polar residues" evidence="1">
    <location>
        <begin position="24"/>
        <end position="36"/>
    </location>
</feature>
<evidence type="ECO:0000313" key="4">
    <source>
        <dbReference type="Proteomes" id="UP001163823"/>
    </source>
</evidence>
<dbReference type="SMART" id="SM01075">
    <property type="entry name" value="CDT1"/>
    <property type="match status" value="1"/>
</dbReference>
<proteinExistence type="predicted"/>
<evidence type="ECO:0000313" key="3">
    <source>
        <dbReference type="EMBL" id="KAJ7972670.1"/>
    </source>
</evidence>
<comment type="caution">
    <text evidence="3">The sequence shown here is derived from an EMBL/GenBank/DDBJ whole genome shotgun (WGS) entry which is preliminary data.</text>
</comment>
<protein>
    <submittedName>
        <fullName evidence="3">CDT1-like protein a, chloroplastic</fullName>
    </submittedName>
</protein>
<dbReference type="GO" id="GO:0000076">
    <property type="term" value="P:DNA replication checkpoint signaling"/>
    <property type="evidence" value="ECO:0007669"/>
    <property type="project" value="TreeGrafter"/>
</dbReference>
<dbReference type="InterPro" id="IPR045173">
    <property type="entry name" value="Cdt1"/>
</dbReference>
<dbReference type="GO" id="GO:0030174">
    <property type="term" value="P:regulation of DNA-templated DNA replication initiation"/>
    <property type="evidence" value="ECO:0007669"/>
    <property type="project" value="InterPro"/>
</dbReference>
<dbReference type="InterPro" id="IPR036390">
    <property type="entry name" value="WH_DNA-bd_sf"/>
</dbReference>
<evidence type="ECO:0000259" key="2">
    <source>
        <dbReference type="SMART" id="SM01075"/>
    </source>
</evidence>
<dbReference type="GO" id="GO:0070182">
    <property type="term" value="F:DNA polymerase binding"/>
    <property type="evidence" value="ECO:0007669"/>
    <property type="project" value="TreeGrafter"/>
</dbReference>
<feature type="region of interest" description="Disordered" evidence="1">
    <location>
        <begin position="1"/>
        <end position="54"/>
    </location>
</feature>
<accession>A0AAD7VEK2</accession>
<reference evidence="3" key="1">
    <citation type="journal article" date="2023" name="Science">
        <title>Elucidation of the pathway for biosynthesis of saponin adjuvants from the soapbark tree.</title>
        <authorList>
            <person name="Reed J."/>
            <person name="Orme A."/>
            <person name="El-Demerdash A."/>
            <person name="Owen C."/>
            <person name="Martin L.B.B."/>
            <person name="Misra R.C."/>
            <person name="Kikuchi S."/>
            <person name="Rejzek M."/>
            <person name="Martin A.C."/>
            <person name="Harkess A."/>
            <person name="Leebens-Mack J."/>
            <person name="Louveau T."/>
            <person name="Stephenson M.J."/>
            <person name="Osbourn A."/>
        </authorList>
    </citation>
    <scope>NUCLEOTIDE SEQUENCE</scope>
    <source>
        <strain evidence="3">S10</strain>
    </source>
</reference>
<dbReference type="GO" id="GO:0005634">
    <property type="term" value="C:nucleus"/>
    <property type="evidence" value="ECO:0007669"/>
    <property type="project" value="TreeGrafter"/>
</dbReference>
<dbReference type="AlphaFoldDB" id="A0AAD7VEK2"/>
<sequence length="218" mass="24276">MSSSGTSLLPFRSKKHSVNHSDSKPQSPKPNQLSSKTPEKHSQLPRRSRNSGTALSLKEIRKDRGKNVVNRPIKLPEKRFTHGHLAQLKFILPEVIELKKVLVLDDRTSCIKPDIHVTVNADATDSDGKLTSECGNMSARKFFHAQLTQFLKSRPEGDEIPQVVLPEPFNHSKQTHQQVCSPLHVEQTIDGIAAQPLAVSARYMQEKEVPNGTLTPSL</sequence>
<dbReference type="SUPFAM" id="SSF46785">
    <property type="entry name" value="Winged helix' DNA-binding domain"/>
    <property type="match status" value="1"/>
</dbReference>
<gene>
    <name evidence="3" type="ORF">O6P43_010523</name>
</gene>
<dbReference type="PANTHER" id="PTHR28637:SF1">
    <property type="entry name" value="DNA REPLICATION FACTOR CDT1"/>
    <property type="match status" value="1"/>
</dbReference>
<dbReference type="InterPro" id="IPR014939">
    <property type="entry name" value="CDT1_Gemini-bd-like"/>
</dbReference>
<evidence type="ECO:0000256" key="1">
    <source>
        <dbReference type="SAM" id="MobiDB-lite"/>
    </source>
</evidence>
<feature type="domain" description="CDT1 Geminin-binding" evidence="2">
    <location>
        <begin position="37"/>
        <end position="167"/>
    </location>
</feature>
<dbReference type="GO" id="GO:0000278">
    <property type="term" value="P:mitotic cell cycle"/>
    <property type="evidence" value="ECO:0007669"/>
    <property type="project" value="TreeGrafter"/>
</dbReference>
<dbReference type="EMBL" id="JARAOO010000004">
    <property type="protein sequence ID" value="KAJ7972670.1"/>
    <property type="molecule type" value="Genomic_DNA"/>
</dbReference>
<dbReference type="GO" id="GO:0071163">
    <property type="term" value="P:DNA replication preinitiation complex assembly"/>
    <property type="evidence" value="ECO:0007669"/>
    <property type="project" value="InterPro"/>
</dbReference>
<dbReference type="PANTHER" id="PTHR28637">
    <property type="entry name" value="DNA REPLICATION FACTOR CDT1"/>
    <property type="match status" value="1"/>
</dbReference>
<keyword evidence="4" id="KW-1185">Reference proteome</keyword>
<name>A0AAD7VEK2_QUISA</name>